<dbReference type="Proteomes" id="UP001479290">
    <property type="component" value="Unassembled WGS sequence"/>
</dbReference>
<evidence type="ECO:0000313" key="3">
    <source>
        <dbReference type="Proteomes" id="UP001479290"/>
    </source>
</evidence>
<comment type="caution">
    <text evidence="2">The sequence shown here is derived from an EMBL/GenBank/DDBJ whole genome shotgun (WGS) entry which is preliminary data.</text>
</comment>
<proteinExistence type="predicted"/>
<reference evidence="2 3" key="1">
    <citation type="submission" date="2024-05" db="EMBL/GenBank/DDBJ databases">
        <title>A high-quality chromosomal-level genome assembly of Topmouth culter (Culter alburnus).</title>
        <authorList>
            <person name="Zhao H."/>
        </authorList>
    </citation>
    <scope>NUCLEOTIDE SEQUENCE [LARGE SCALE GENOMIC DNA]</scope>
    <source>
        <strain evidence="2">CATC2023</strain>
        <tissue evidence="2">Muscle</tissue>
    </source>
</reference>
<feature type="compositionally biased region" description="Basic and acidic residues" evidence="1">
    <location>
        <begin position="68"/>
        <end position="79"/>
    </location>
</feature>
<accession>A0AAW1ZUT5</accession>
<evidence type="ECO:0000313" key="2">
    <source>
        <dbReference type="EMBL" id="KAK9965060.1"/>
    </source>
</evidence>
<keyword evidence="3" id="KW-1185">Reference proteome</keyword>
<dbReference type="AlphaFoldDB" id="A0AAW1ZUT5"/>
<feature type="region of interest" description="Disordered" evidence="1">
    <location>
        <begin position="45"/>
        <end position="82"/>
    </location>
</feature>
<gene>
    <name evidence="2" type="ORF">ABG768_004172</name>
</gene>
<name>A0AAW1ZUT5_CULAL</name>
<protein>
    <submittedName>
        <fullName evidence="2">Uncharacterized protein</fullName>
    </submittedName>
</protein>
<sequence>MGLVGKDLKCPGTGEGVSGKPTAATWLWFVLLDEVFGQRYSNNPPVLIASIPEDTPGPSSAVDDQDEERPAPDKRKRDCEDELTDTVISEEIKFQREREREREEWRAQESRERMDRLFSLLEIMVEKFI</sequence>
<dbReference type="EMBL" id="JAWDJR010000012">
    <property type="protein sequence ID" value="KAK9965060.1"/>
    <property type="molecule type" value="Genomic_DNA"/>
</dbReference>
<evidence type="ECO:0000256" key="1">
    <source>
        <dbReference type="SAM" id="MobiDB-lite"/>
    </source>
</evidence>
<organism evidence="2 3">
    <name type="scientific">Culter alburnus</name>
    <name type="common">Topmouth culter</name>
    <dbReference type="NCBI Taxonomy" id="194366"/>
    <lineage>
        <taxon>Eukaryota</taxon>
        <taxon>Metazoa</taxon>
        <taxon>Chordata</taxon>
        <taxon>Craniata</taxon>
        <taxon>Vertebrata</taxon>
        <taxon>Euteleostomi</taxon>
        <taxon>Actinopterygii</taxon>
        <taxon>Neopterygii</taxon>
        <taxon>Teleostei</taxon>
        <taxon>Ostariophysi</taxon>
        <taxon>Cypriniformes</taxon>
        <taxon>Xenocyprididae</taxon>
        <taxon>Xenocypridinae</taxon>
        <taxon>Culter</taxon>
    </lineage>
</organism>